<evidence type="ECO:0000256" key="3">
    <source>
        <dbReference type="ARBA" id="ARBA00022833"/>
    </source>
</evidence>
<dbReference type="SMART" id="SM00184">
    <property type="entry name" value="RING"/>
    <property type="match status" value="1"/>
</dbReference>
<keyword evidence="8" id="KW-1185">Reference proteome</keyword>
<keyword evidence="2 4" id="KW-0863">Zinc-finger</keyword>
<dbReference type="InterPro" id="IPR017907">
    <property type="entry name" value="Znf_RING_CS"/>
</dbReference>
<keyword evidence="5" id="KW-0175">Coiled coil</keyword>
<dbReference type="GO" id="GO:0061630">
    <property type="term" value="F:ubiquitin protein ligase activity"/>
    <property type="evidence" value="ECO:0007669"/>
    <property type="project" value="TreeGrafter"/>
</dbReference>
<dbReference type="AlphaFoldDB" id="A0A0D0B2D6"/>
<dbReference type="Gene3D" id="3.30.40.10">
    <property type="entry name" value="Zinc/RING finger domain, C3HC4 (zinc finger)"/>
    <property type="match status" value="1"/>
</dbReference>
<evidence type="ECO:0000256" key="1">
    <source>
        <dbReference type="ARBA" id="ARBA00022723"/>
    </source>
</evidence>
<dbReference type="InterPro" id="IPR001841">
    <property type="entry name" value="Znf_RING"/>
</dbReference>
<evidence type="ECO:0000313" key="7">
    <source>
        <dbReference type="EMBL" id="KIK57325.1"/>
    </source>
</evidence>
<dbReference type="Proteomes" id="UP000053593">
    <property type="component" value="Unassembled WGS sequence"/>
</dbReference>
<dbReference type="OrthoDB" id="6105938at2759"/>
<keyword evidence="3" id="KW-0862">Zinc</keyword>
<evidence type="ECO:0000256" key="4">
    <source>
        <dbReference type="PROSITE-ProRule" id="PRU00175"/>
    </source>
</evidence>
<evidence type="ECO:0000313" key="8">
    <source>
        <dbReference type="Proteomes" id="UP000053593"/>
    </source>
</evidence>
<dbReference type="PROSITE" id="PS00518">
    <property type="entry name" value="ZF_RING_1"/>
    <property type="match status" value="1"/>
</dbReference>
<dbReference type="GO" id="GO:0016567">
    <property type="term" value="P:protein ubiquitination"/>
    <property type="evidence" value="ECO:0007669"/>
    <property type="project" value="TreeGrafter"/>
</dbReference>
<dbReference type="PANTHER" id="PTHR22791:SF6">
    <property type="entry name" value="RING-TYPE DOMAIN-CONTAINING PROTEIN"/>
    <property type="match status" value="1"/>
</dbReference>
<protein>
    <recommendedName>
        <fullName evidence="6">RING-type domain-containing protein</fullName>
    </recommendedName>
</protein>
<proteinExistence type="predicted"/>
<dbReference type="HOGENOM" id="CLU_912329_0_0_1"/>
<dbReference type="PANTHER" id="PTHR22791">
    <property type="entry name" value="RING-TYPE DOMAIN-CONTAINING PROTEIN"/>
    <property type="match status" value="1"/>
</dbReference>
<evidence type="ECO:0000256" key="5">
    <source>
        <dbReference type="SAM" id="Coils"/>
    </source>
</evidence>
<dbReference type="GO" id="GO:0008270">
    <property type="term" value="F:zinc ion binding"/>
    <property type="evidence" value="ECO:0007669"/>
    <property type="project" value="UniProtKB-KW"/>
</dbReference>
<name>A0A0D0B2D6_9AGAR</name>
<dbReference type="PROSITE" id="PS50089">
    <property type="entry name" value="ZF_RING_2"/>
    <property type="match status" value="1"/>
</dbReference>
<feature type="coiled-coil region" evidence="5">
    <location>
        <begin position="130"/>
        <end position="196"/>
    </location>
</feature>
<reference evidence="7 8" key="1">
    <citation type="submission" date="2014-04" db="EMBL/GenBank/DDBJ databases">
        <title>Evolutionary Origins and Diversification of the Mycorrhizal Mutualists.</title>
        <authorList>
            <consortium name="DOE Joint Genome Institute"/>
            <consortium name="Mycorrhizal Genomics Consortium"/>
            <person name="Kohler A."/>
            <person name="Kuo A."/>
            <person name="Nagy L.G."/>
            <person name="Floudas D."/>
            <person name="Copeland A."/>
            <person name="Barry K.W."/>
            <person name="Cichocki N."/>
            <person name="Veneault-Fourrey C."/>
            <person name="LaButti K."/>
            <person name="Lindquist E.A."/>
            <person name="Lipzen A."/>
            <person name="Lundell T."/>
            <person name="Morin E."/>
            <person name="Murat C."/>
            <person name="Riley R."/>
            <person name="Ohm R."/>
            <person name="Sun H."/>
            <person name="Tunlid A."/>
            <person name="Henrissat B."/>
            <person name="Grigoriev I.V."/>
            <person name="Hibbett D.S."/>
            <person name="Martin F."/>
        </authorList>
    </citation>
    <scope>NUCLEOTIDE SEQUENCE [LARGE SCALE GENOMIC DNA]</scope>
    <source>
        <strain evidence="7 8">FD-317 M1</strain>
    </source>
</reference>
<evidence type="ECO:0000259" key="6">
    <source>
        <dbReference type="PROSITE" id="PS50089"/>
    </source>
</evidence>
<feature type="domain" description="RING-type" evidence="6">
    <location>
        <begin position="10"/>
        <end position="52"/>
    </location>
</feature>
<gene>
    <name evidence="7" type="ORF">GYMLUDRAFT_98670</name>
</gene>
<keyword evidence="1" id="KW-0479">Metal-binding</keyword>
<sequence length="305" mass="35144">MLVVEPSSSCDVCLEPYEWDDIQRTPHIIDCGHVFCAQCLDRVSPTRCPVCRKLFLPSEVRKLYVECSTQVAQKEENKEEANLLNELIMVYDGTEEEILILRNRVDEWLGNQVLEEESPLRKARDALELYQQLKLKRNHDRKKIKSLERDIRHSQESAARKQAEVSIMEQSLRSQLAQQQAQIEQLRTEIDKKQILLDQRKVKKPAISKPLPLPKVPITISNPLPSPPRLVQVTANKPTHRGFSGDHGARGNLHHRLPIYEKEDTLDSPEDNAAYFTCLTAPPVWLHDDISEEPLLQRPFGDVYH</sequence>
<dbReference type="InterPro" id="IPR013083">
    <property type="entry name" value="Znf_RING/FYVE/PHD"/>
</dbReference>
<dbReference type="SUPFAM" id="SSF57850">
    <property type="entry name" value="RING/U-box"/>
    <property type="match status" value="1"/>
</dbReference>
<organism evidence="7 8">
    <name type="scientific">Collybiopsis luxurians FD-317 M1</name>
    <dbReference type="NCBI Taxonomy" id="944289"/>
    <lineage>
        <taxon>Eukaryota</taxon>
        <taxon>Fungi</taxon>
        <taxon>Dikarya</taxon>
        <taxon>Basidiomycota</taxon>
        <taxon>Agaricomycotina</taxon>
        <taxon>Agaricomycetes</taxon>
        <taxon>Agaricomycetidae</taxon>
        <taxon>Agaricales</taxon>
        <taxon>Marasmiineae</taxon>
        <taxon>Omphalotaceae</taxon>
        <taxon>Collybiopsis</taxon>
        <taxon>Collybiopsis luxurians</taxon>
    </lineage>
</organism>
<dbReference type="Pfam" id="PF14634">
    <property type="entry name" value="zf-RING_5"/>
    <property type="match status" value="1"/>
</dbReference>
<dbReference type="EMBL" id="KN834791">
    <property type="protein sequence ID" value="KIK57325.1"/>
    <property type="molecule type" value="Genomic_DNA"/>
</dbReference>
<accession>A0A0D0B2D6</accession>
<dbReference type="InterPro" id="IPR051435">
    <property type="entry name" value="RING_finger_E3_ubiq-ligases"/>
</dbReference>
<evidence type="ECO:0000256" key="2">
    <source>
        <dbReference type="ARBA" id="ARBA00022771"/>
    </source>
</evidence>